<accession>A0A3D9UYD3</accession>
<dbReference type="Proteomes" id="UP000256253">
    <property type="component" value="Unassembled WGS sequence"/>
</dbReference>
<dbReference type="InterPro" id="IPR022742">
    <property type="entry name" value="Hydrolase_4"/>
</dbReference>
<dbReference type="AlphaFoldDB" id="A0A3D9UYD3"/>
<evidence type="ECO:0000313" key="2">
    <source>
        <dbReference type="EMBL" id="REF29821.1"/>
    </source>
</evidence>
<dbReference type="Pfam" id="PF12146">
    <property type="entry name" value="Hydrolase_4"/>
    <property type="match status" value="1"/>
</dbReference>
<proteinExistence type="predicted"/>
<keyword evidence="2" id="KW-0645">Protease</keyword>
<protein>
    <submittedName>
        <fullName evidence="2">Serine aminopeptidase S33 family</fullName>
    </submittedName>
</protein>
<dbReference type="RefSeq" id="WP_115921903.1">
    <property type="nucleotide sequence ID" value="NZ_QTUA01000001.1"/>
</dbReference>
<dbReference type="EMBL" id="QTUA01000001">
    <property type="protein sequence ID" value="REF29821.1"/>
    <property type="molecule type" value="Genomic_DNA"/>
</dbReference>
<dbReference type="OrthoDB" id="3366509at2"/>
<dbReference type="SUPFAM" id="SSF53474">
    <property type="entry name" value="alpha/beta-Hydrolases"/>
    <property type="match status" value="1"/>
</dbReference>
<keyword evidence="2" id="KW-0031">Aminopeptidase</keyword>
<name>A0A3D9UYD3_9MICO</name>
<gene>
    <name evidence="2" type="ORF">DFJ65_0795</name>
</gene>
<reference evidence="2 3" key="1">
    <citation type="submission" date="2018-08" db="EMBL/GenBank/DDBJ databases">
        <title>Sequencing the genomes of 1000 actinobacteria strains.</title>
        <authorList>
            <person name="Klenk H.-P."/>
        </authorList>
    </citation>
    <scope>NUCLEOTIDE SEQUENCE [LARGE SCALE GENOMIC DNA]</scope>
    <source>
        <strain evidence="2 3">DSM 22967</strain>
    </source>
</reference>
<dbReference type="InterPro" id="IPR029058">
    <property type="entry name" value="AB_hydrolase_fold"/>
</dbReference>
<dbReference type="GO" id="GO:0004177">
    <property type="term" value="F:aminopeptidase activity"/>
    <property type="evidence" value="ECO:0007669"/>
    <property type="project" value="UniProtKB-KW"/>
</dbReference>
<organism evidence="2 3">
    <name type="scientific">Calidifontibacter indicus</name>
    <dbReference type="NCBI Taxonomy" id="419650"/>
    <lineage>
        <taxon>Bacteria</taxon>
        <taxon>Bacillati</taxon>
        <taxon>Actinomycetota</taxon>
        <taxon>Actinomycetes</taxon>
        <taxon>Micrococcales</taxon>
        <taxon>Dermacoccaceae</taxon>
        <taxon>Calidifontibacter</taxon>
    </lineage>
</organism>
<sequence length="213" mass="23114">MSPVEKGPGHGKARPVLVLPQTPDEPRGVVLMLHGGEVDDVRPLRRWDPSAVVMRVMTEKLAERQPDLAFVRLLNAVGGWNEPIRSPVADAEWALMRLRQLYPGLPIAVVGHSMGGRTAFELAGTQPLAALVGLAPWLADGYGESRFLGLPTLIVHGKADTVTRQDASADLVRRIRAAGGTAGFLSVPGWHSLGFRSAIWQRQVAAFLEHYLP</sequence>
<comment type="caution">
    <text evidence="2">The sequence shown here is derived from an EMBL/GenBank/DDBJ whole genome shotgun (WGS) entry which is preliminary data.</text>
</comment>
<feature type="domain" description="Serine aminopeptidase S33" evidence="1">
    <location>
        <begin position="86"/>
        <end position="139"/>
    </location>
</feature>
<keyword evidence="3" id="KW-1185">Reference proteome</keyword>
<keyword evidence="2" id="KW-0378">Hydrolase</keyword>
<dbReference type="Gene3D" id="3.40.50.1820">
    <property type="entry name" value="alpha/beta hydrolase"/>
    <property type="match status" value="1"/>
</dbReference>
<evidence type="ECO:0000259" key="1">
    <source>
        <dbReference type="Pfam" id="PF12146"/>
    </source>
</evidence>
<evidence type="ECO:0000313" key="3">
    <source>
        <dbReference type="Proteomes" id="UP000256253"/>
    </source>
</evidence>